<evidence type="ECO:0000313" key="2">
    <source>
        <dbReference type="Proteomes" id="UP000202284"/>
    </source>
</evidence>
<organism evidence="1 2">
    <name type="scientific">Staphylococcus phage P108</name>
    <dbReference type="NCBI Taxonomy" id="1526408"/>
    <lineage>
        <taxon>Viruses</taxon>
        <taxon>Duplodnaviria</taxon>
        <taxon>Heunggongvirae</taxon>
        <taxon>Uroviricota</taxon>
        <taxon>Caudoviricetes</taxon>
        <taxon>Herelleviridae</taxon>
        <taxon>Twortvirinae</taxon>
        <taxon>Kayvirus</taxon>
        <taxon>Kayvirus P108</taxon>
    </lineage>
</organism>
<dbReference type="KEGG" id="vg:22110153"/>
<name>A0A076YSS3_9CAUD</name>
<dbReference type="EMBL" id="KM216423">
    <property type="protein sequence ID" value="AIK69554.1"/>
    <property type="molecule type" value="Genomic_DNA"/>
</dbReference>
<protein>
    <submittedName>
        <fullName evidence="1">Uncharacterized protein</fullName>
    </submittedName>
</protein>
<evidence type="ECO:0000313" key="1">
    <source>
        <dbReference type="EMBL" id="AIK69554.1"/>
    </source>
</evidence>
<proteinExistence type="predicted"/>
<gene>
    <name evidence="1" type="ORF">P108_0107</name>
</gene>
<dbReference type="GeneID" id="22110153"/>
<dbReference type="Proteomes" id="UP000202284">
    <property type="component" value="Segment"/>
</dbReference>
<dbReference type="RefSeq" id="YP_009099444.1">
    <property type="nucleotide sequence ID" value="NC_025426.1"/>
</dbReference>
<keyword evidence="2" id="KW-1185">Reference proteome</keyword>
<dbReference type="OrthoDB" id="35111at10239"/>
<reference evidence="1 2" key="1">
    <citation type="submission" date="2014-07" db="EMBL/GenBank/DDBJ databases">
        <authorList>
            <person name="Yuan W."/>
            <person name="Rao X."/>
        </authorList>
    </citation>
    <scope>NUCLEOTIDE SEQUENCE [LARGE SCALE GENOMIC DNA]</scope>
</reference>
<accession>A0A076YSS3</accession>
<sequence length="84" mass="9970">MIYIRVSEREKLVVGDLVKSNEDGTWGIVVEDKQDLNVLMLDEEPWLFYKSGIKRVEGQLEEDFKFIKNKREYSMDIGDEAYYD</sequence>